<evidence type="ECO:0000313" key="3">
    <source>
        <dbReference type="Proteomes" id="UP000437709"/>
    </source>
</evidence>
<accession>A0A6N7ELM4</accession>
<comment type="caution">
    <text evidence="2">The sequence shown here is derived from an EMBL/GenBank/DDBJ whole genome shotgun (WGS) entry which is preliminary data.</text>
</comment>
<organism evidence="2 3">
    <name type="scientific">Georgenia subflava</name>
    <dbReference type="NCBI Taxonomy" id="1622177"/>
    <lineage>
        <taxon>Bacteria</taxon>
        <taxon>Bacillati</taxon>
        <taxon>Actinomycetota</taxon>
        <taxon>Actinomycetes</taxon>
        <taxon>Micrococcales</taxon>
        <taxon>Bogoriellaceae</taxon>
        <taxon>Georgenia</taxon>
    </lineage>
</organism>
<evidence type="ECO:0000313" key="2">
    <source>
        <dbReference type="EMBL" id="MPV38331.1"/>
    </source>
</evidence>
<reference evidence="2 3" key="1">
    <citation type="submission" date="2019-10" db="EMBL/GenBank/DDBJ databases">
        <title>Georgenia wutianyii sp. nov. and Georgenia yuyongxinii sp. nov. isolated from plateau pika (Ochotona curzoniae) in the Qinghai-Tibet plateau of China.</title>
        <authorList>
            <person name="Tian Z."/>
        </authorList>
    </citation>
    <scope>NUCLEOTIDE SEQUENCE [LARGE SCALE GENOMIC DNA]</scope>
    <source>
        <strain evidence="2 3">JCM 19765</strain>
    </source>
</reference>
<evidence type="ECO:0000256" key="1">
    <source>
        <dbReference type="SAM" id="MobiDB-lite"/>
    </source>
</evidence>
<gene>
    <name evidence="2" type="ORF">GB881_14990</name>
</gene>
<proteinExistence type="predicted"/>
<keyword evidence="3" id="KW-1185">Reference proteome</keyword>
<protein>
    <submittedName>
        <fullName evidence="2">Uncharacterized protein</fullName>
    </submittedName>
</protein>
<name>A0A6N7ELM4_9MICO</name>
<dbReference type="InterPro" id="IPR047681">
    <property type="entry name" value="PPA1309-like"/>
</dbReference>
<dbReference type="NCBIfam" id="NF040618">
    <property type="entry name" value="PPA1309_fam"/>
    <property type="match status" value="1"/>
</dbReference>
<dbReference type="EMBL" id="WHPC01000074">
    <property type="protein sequence ID" value="MPV38331.1"/>
    <property type="molecule type" value="Genomic_DNA"/>
</dbReference>
<sequence length="192" mass="20550">MDRMSSESDAPAPVPTPRERALRSAVDDIERHAATLGWDAPVFVFALVNTAQALAQTPSLADELPDEALAAAAEDPEHLTSIEQDGLPEASTIEELLGQLAWPDEVHGAAIVVERMVVPPEAEQDMPKDPDAAVAYLMEHPDRQDVRMAAGVLRTGESWCALRSRSHDFDDAVAGSPEAVPGLVEALRATLS</sequence>
<dbReference type="Proteomes" id="UP000437709">
    <property type="component" value="Unassembled WGS sequence"/>
</dbReference>
<dbReference type="AlphaFoldDB" id="A0A6N7ELM4"/>
<dbReference type="OrthoDB" id="3266223at2"/>
<feature type="region of interest" description="Disordered" evidence="1">
    <location>
        <begin position="1"/>
        <end position="22"/>
    </location>
</feature>